<keyword evidence="5 6" id="KW-0833">Ubl conjugation pathway</keyword>
<dbReference type="PANTHER" id="PTHR45670">
    <property type="entry name" value="E3 UBIQUITIN-PROTEIN LIGASE TRIP12"/>
    <property type="match status" value="1"/>
</dbReference>
<evidence type="ECO:0000256" key="3">
    <source>
        <dbReference type="ARBA" id="ARBA00012485"/>
    </source>
</evidence>
<feature type="region of interest" description="Disordered" evidence="7">
    <location>
        <begin position="1233"/>
        <end position="1265"/>
    </location>
</feature>
<evidence type="ECO:0000256" key="4">
    <source>
        <dbReference type="ARBA" id="ARBA00022679"/>
    </source>
</evidence>
<keyword evidence="10" id="KW-1185">Reference proteome</keyword>
<dbReference type="RefSeq" id="XP_009528951.1">
    <property type="nucleotide sequence ID" value="XM_009530656.1"/>
</dbReference>
<dbReference type="InterPro" id="IPR045322">
    <property type="entry name" value="HECTD1/TRIP12-like"/>
</dbReference>
<reference evidence="9 10" key="1">
    <citation type="journal article" date="2006" name="Science">
        <title>Phytophthora genome sequences uncover evolutionary origins and mechanisms of pathogenesis.</title>
        <authorList>
            <person name="Tyler B.M."/>
            <person name="Tripathy S."/>
            <person name="Zhang X."/>
            <person name="Dehal P."/>
            <person name="Jiang R.H."/>
            <person name="Aerts A."/>
            <person name="Arredondo F.D."/>
            <person name="Baxter L."/>
            <person name="Bensasson D."/>
            <person name="Beynon J.L."/>
            <person name="Chapman J."/>
            <person name="Damasceno C.M."/>
            <person name="Dorrance A.E."/>
            <person name="Dou D."/>
            <person name="Dickerman A.W."/>
            <person name="Dubchak I.L."/>
            <person name="Garbelotto M."/>
            <person name="Gijzen M."/>
            <person name="Gordon S.G."/>
            <person name="Govers F."/>
            <person name="Grunwald N.J."/>
            <person name="Huang W."/>
            <person name="Ivors K.L."/>
            <person name="Jones R.W."/>
            <person name="Kamoun S."/>
            <person name="Krampis K."/>
            <person name="Lamour K.H."/>
            <person name="Lee M.K."/>
            <person name="McDonald W.H."/>
            <person name="Medina M."/>
            <person name="Meijer H.J."/>
            <person name="Nordberg E.K."/>
            <person name="Maclean D.J."/>
            <person name="Ospina-Giraldo M.D."/>
            <person name="Morris P.F."/>
            <person name="Phuntumart V."/>
            <person name="Putnam N.H."/>
            <person name="Rash S."/>
            <person name="Rose J.K."/>
            <person name="Sakihama Y."/>
            <person name="Salamov A.A."/>
            <person name="Savidor A."/>
            <person name="Scheuring C.F."/>
            <person name="Smith B.M."/>
            <person name="Sobral B.W."/>
            <person name="Terry A."/>
            <person name="Torto-Alalibo T.A."/>
            <person name="Win J."/>
            <person name="Xu Z."/>
            <person name="Zhang H."/>
            <person name="Grigoriev I.V."/>
            <person name="Rokhsar D.S."/>
            <person name="Boore J.L."/>
        </authorList>
    </citation>
    <scope>NUCLEOTIDE SEQUENCE [LARGE SCALE GENOMIC DNA]</scope>
    <source>
        <strain evidence="9 10">P6497</strain>
    </source>
</reference>
<dbReference type="Pfam" id="PF25579">
    <property type="entry name" value="TPR_TRIP12_N"/>
    <property type="match status" value="1"/>
</dbReference>
<protein>
    <recommendedName>
        <fullName evidence="3">HECT-type E3 ubiquitin transferase</fullName>
        <ecNumber evidence="3">2.3.2.26</ecNumber>
    </recommendedName>
</protein>
<dbReference type="InterPro" id="IPR011989">
    <property type="entry name" value="ARM-like"/>
</dbReference>
<dbReference type="InParanoid" id="G4ZK85"/>
<dbReference type="GO" id="GO:0043161">
    <property type="term" value="P:proteasome-mediated ubiquitin-dependent protein catabolic process"/>
    <property type="evidence" value="ECO:0007669"/>
    <property type="project" value="TreeGrafter"/>
</dbReference>
<name>G4ZK85_PHYSP</name>
<dbReference type="SMART" id="SM00119">
    <property type="entry name" value="HECTc"/>
    <property type="match status" value="1"/>
</dbReference>
<dbReference type="PROSITE" id="PS50237">
    <property type="entry name" value="HECT"/>
    <property type="match status" value="1"/>
</dbReference>
<comment type="catalytic activity">
    <reaction evidence="1">
        <text>S-ubiquitinyl-[E2 ubiquitin-conjugating enzyme]-L-cysteine + [acceptor protein]-L-lysine = [E2 ubiquitin-conjugating enzyme]-L-cysteine + N(6)-ubiquitinyl-[acceptor protein]-L-lysine.</text>
        <dbReference type="EC" id="2.3.2.26"/>
    </reaction>
</comment>
<organism evidence="9 10">
    <name type="scientific">Phytophthora sojae (strain P6497)</name>
    <name type="common">Soybean stem and root rot agent</name>
    <name type="synonym">Phytophthora megasperma f. sp. glycines</name>
    <dbReference type="NCBI Taxonomy" id="1094619"/>
    <lineage>
        <taxon>Eukaryota</taxon>
        <taxon>Sar</taxon>
        <taxon>Stramenopiles</taxon>
        <taxon>Oomycota</taxon>
        <taxon>Peronosporomycetes</taxon>
        <taxon>Peronosporales</taxon>
        <taxon>Peronosporaceae</taxon>
        <taxon>Phytophthora</taxon>
    </lineage>
</organism>
<dbReference type="KEGG" id="psoj:PHYSODRAFT_508853"/>
<dbReference type="EC" id="2.3.2.26" evidence="3"/>
<dbReference type="GO" id="GO:0061630">
    <property type="term" value="F:ubiquitin protein ligase activity"/>
    <property type="evidence" value="ECO:0007669"/>
    <property type="project" value="UniProtKB-EC"/>
</dbReference>
<dbReference type="InterPro" id="IPR016024">
    <property type="entry name" value="ARM-type_fold"/>
</dbReference>
<keyword evidence="4" id="KW-0808">Transferase</keyword>
<feature type="region of interest" description="Disordered" evidence="7">
    <location>
        <begin position="1060"/>
        <end position="1085"/>
    </location>
</feature>
<gene>
    <name evidence="9" type="ORF">PHYSODRAFT_508853</name>
</gene>
<dbReference type="InterPro" id="IPR000569">
    <property type="entry name" value="HECT_dom"/>
</dbReference>
<accession>G4ZK85</accession>
<dbReference type="Gene3D" id="1.25.10.10">
    <property type="entry name" value="Leucine-rich Repeat Variant"/>
    <property type="match status" value="1"/>
</dbReference>
<feature type="region of interest" description="Disordered" evidence="7">
    <location>
        <begin position="735"/>
        <end position="782"/>
    </location>
</feature>
<dbReference type="Pfam" id="PF00632">
    <property type="entry name" value="HECT"/>
    <property type="match status" value="1"/>
</dbReference>
<evidence type="ECO:0000256" key="5">
    <source>
        <dbReference type="ARBA" id="ARBA00022786"/>
    </source>
</evidence>
<feature type="region of interest" description="Disordered" evidence="7">
    <location>
        <begin position="1170"/>
        <end position="1194"/>
    </location>
</feature>
<dbReference type="PANTHER" id="PTHR45670:SF1">
    <property type="entry name" value="E3 UBIQUITIN-PROTEIN LIGASE HECTD1"/>
    <property type="match status" value="1"/>
</dbReference>
<evidence type="ECO:0000256" key="2">
    <source>
        <dbReference type="ARBA" id="ARBA00006331"/>
    </source>
</evidence>
<dbReference type="Proteomes" id="UP000002640">
    <property type="component" value="Unassembled WGS sequence"/>
</dbReference>
<dbReference type="Gene3D" id="3.30.2160.10">
    <property type="entry name" value="Hect, E3 ligase catalytic domain"/>
    <property type="match status" value="1"/>
</dbReference>
<dbReference type="SUPFAM" id="SSF56204">
    <property type="entry name" value="Hect, E3 ligase catalytic domain"/>
    <property type="match status" value="2"/>
</dbReference>
<dbReference type="SUPFAM" id="SSF48371">
    <property type="entry name" value="ARM repeat"/>
    <property type="match status" value="1"/>
</dbReference>
<dbReference type="EMBL" id="JH159155">
    <property type="protein sequence ID" value="EGZ15202.1"/>
    <property type="molecule type" value="Genomic_DNA"/>
</dbReference>
<evidence type="ECO:0000256" key="7">
    <source>
        <dbReference type="SAM" id="MobiDB-lite"/>
    </source>
</evidence>
<sequence length="1793" mass="195066">MLEALEALSHEADAEGAGVPQSLRGLLEQLQGAGDGSVLGGMFPFSQLLGVPGGGGAGNARFQRLLTQLAADQPVHAQMEALSELCETLSMSSEEAVAVSGFSVDAFVPAVVTLIRLPSSMDVLLLAARALSTILELFPGAGVQKAAAEQVIPSLCEKLLEIEYMDVAELSLQILERIVCKAEAALISSSSSNNNNSSNNSNSSSTAGPSAAQLCAQYRLEVIQENGLVALLQFVDFFPLEIQRRAARIVCQLCTDFPLSMEGKMRQGLPYITNLLRSFDNEILQSSFACLQKLGESTAFSENAEFASMVATEEICGLLLTKLTSYANLEGSAGSSASSQLSPTGYTSMLRFLSCLLSCVPSDMSASSVIATASHLRFVKLPPIVTALLAKPEVISENQLLRETLKLIIVVLPIAEELTSRDVIPPEMLALAHAILPLIIKVYDVTSRADLRYDCLGVIFRSCSLMHASQQPFTAQERTELSRLAAFLARVLRPKRNDSTATSVSALVKAEKDFVPVQLALRIIEVPLQHAGAQEAATGIFERHGVASIIRFYAFSPKQDDGAESDLQEIQSTSARLAREYFGNESSIISVMAQLEGLVEELQTKLTSTGSTETDQPSSLLDALLKLRDFVAQGDDFLTAHELACSGLVKVLIQILSSDQGQQVFARMLEAQGDEGDGAGFVASLLRCLQDAISSEKDAFSVSVASPDMGLSSGSVATDLDQLTQHIKVHVLIEETKPAAEPDNEDQSTQQADSREEQESEETPLRWMKKTSSKRNGSNYKSNKSTVHDTVVLVEPLARIETMEDFIADKLFGRGGSAESILDELTGTDAESEEAAEDESGEFANDVVKPRRVVATYKGQVLPSDMSILEAIVKFGGVKADGKANVERSDSATATSSSSRSRIWTASPHDITFRVAASSSEDASGWESAGEDLKIAAAFTATSDAGVSVVTGQWWDDVWDLLLLLKLVRNQCVGKSFGAPLNFVNSYLSLQVRRALQQPVRVVTNSLPEWCFRLVNEFAFVLEFETRCHFMYATTCGCSRAIQYLCRSVWRKAVMEEPAPVHQTRPTTSGGRRRYRDGSSRTRTSGLDNISQMVKLPRLKVRVARSRLLQSAMKLVAIYGGKKAVIEIEFLGEVGTGLGPTTEFFTLVCQQIQAKQLQLWRDDDLASAASDTIDTEQKREAVGDDAEGSKTAQAKSSLAIRGYHRVAVYHCSKCKTLHIPSCSVHHQLLTHEKKVADKETSSERDATEAKAKSAPSSKSARRKISRNSVPQCAQCLDDHDWHSAAAACECKGEEGDDKTSAGCALKWWILSDEEVQYLAKVFPRHTKKVNHPVLQCAHCDTVNFPGTDAGIVVMDGDRMVSRSGRRMFERDYRAVTKHVSPLCEGTPLNVMTSAITRSDVDMLVENLAQSPEVLESEVESLNYLSEASLAGGNVGGGPPVTAPFGLYPKPYLNDPALDEAKSSCESSDSSSLEADASSLSGDEVDVLTWFRFLGRFVGQAILDERLLNLPFARPFLRALRGEKMVGGGVSVEKSLSFVEELDPAVANSLRYLRDLATKYAATSGQSSAEVAAWTEEVDSLCLSFTMVGADEIPLEAGGEDVSVTLDSLHRYVTLNLEFLLDRTITSQVQAFRQGFEQICGGDRQLFRFLQAFEVRELEALLSDRGAGSTMWDRDGVDLREHMVCDHGYTADSRAIANLVSILCELTVEEQRLFVRFVTGANRLPLGGLRSLEPKLTVVRKLTEAGDSELNDAVLPSASTCTNYLKLPDYSTREIMKQRLLFCIHEGQCSFHLS</sequence>
<dbReference type="GO" id="GO:0000209">
    <property type="term" value="P:protein polyubiquitination"/>
    <property type="evidence" value="ECO:0007669"/>
    <property type="project" value="TreeGrafter"/>
</dbReference>
<feature type="compositionally biased region" description="Basic and acidic residues" evidence="7">
    <location>
        <begin position="1233"/>
        <end position="1251"/>
    </location>
</feature>
<dbReference type="Gene3D" id="3.90.1750.10">
    <property type="entry name" value="Hect, E3 ligase catalytic domains"/>
    <property type="match status" value="2"/>
</dbReference>
<evidence type="ECO:0000256" key="1">
    <source>
        <dbReference type="ARBA" id="ARBA00000885"/>
    </source>
</evidence>
<feature type="domain" description="HECT" evidence="8">
    <location>
        <begin position="1410"/>
        <end position="1793"/>
    </location>
</feature>
<evidence type="ECO:0000313" key="10">
    <source>
        <dbReference type="Proteomes" id="UP000002640"/>
    </source>
</evidence>
<feature type="active site" description="Glycyl thioester intermediate" evidence="6">
    <location>
        <position position="1760"/>
    </location>
</feature>
<dbReference type="InterPro" id="IPR057948">
    <property type="entry name" value="TPR_TRIP12_N"/>
</dbReference>
<evidence type="ECO:0000259" key="8">
    <source>
        <dbReference type="PROSITE" id="PS50237"/>
    </source>
</evidence>
<dbReference type="STRING" id="1094619.G4ZK85"/>
<proteinExistence type="inferred from homology"/>
<comment type="similarity">
    <text evidence="2">Belongs to the UPL family. K-HECT subfamily.</text>
</comment>
<evidence type="ECO:0000313" key="9">
    <source>
        <dbReference type="EMBL" id="EGZ15202.1"/>
    </source>
</evidence>
<dbReference type="Gene3D" id="3.30.2410.10">
    <property type="entry name" value="Hect, E3 ligase catalytic domain"/>
    <property type="match status" value="1"/>
</dbReference>
<dbReference type="OMA" id="FFTIHAQ"/>
<dbReference type="InterPro" id="IPR035983">
    <property type="entry name" value="Hect_E3_ubiquitin_ligase"/>
</dbReference>
<dbReference type="GeneID" id="20658919"/>
<evidence type="ECO:0000256" key="6">
    <source>
        <dbReference type="PROSITE-ProRule" id="PRU00104"/>
    </source>
</evidence>